<dbReference type="AlphaFoldDB" id="A0A261ERC6"/>
<keyword evidence="1" id="KW-0812">Transmembrane</keyword>
<proteinExistence type="predicted"/>
<comment type="caution">
    <text evidence="2">The sequence shown here is derived from an EMBL/GenBank/DDBJ whole genome shotgun (WGS) entry which is preliminary data.</text>
</comment>
<dbReference type="RefSeq" id="WP_094661443.1">
    <property type="nucleotide sequence ID" value="NZ_MWWR01000019.1"/>
</dbReference>
<name>A0A261ERC6_9BIFI</name>
<dbReference type="EMBL" id="MWWR01000019">
    <property type="protein sequence ID" value="OZG49401.1"/>
    <property type="molecule type" value="Genomic_DNA"/>
</dbReference>
<keyword evidence="3" id="KW-1185">Reference proteome</keyword>
<evidence type="ECO:0000313" key="2">
    <source>
        <dbReference type="EMBL" id="OZG49401.1"/>
    </source>
</evidence>
<evidence type="ECO:0000313" key="3">
    <source>
        <dbReference type="Proteomes" id="UP000216725"/>
    </source>
</evidence>
<gene>
    <name evidence="2" type="ORF">PSRA_1650</name>
</gene>
<protein>
    <submittedName>
        <fullName evidence="2">Uncharacterized protein</fullName>
    </submittedName>
</protein>
<keyword evidence="1" id="KW-0472">Membrane</keyword>
<sequence length="243" mass="26923">MNNNKDIDAQRKLNIAICAIGGIIFLVYAAVLITFVRELHPAGVIGIIFTVIAFILAFATPAFAVKRPNAEALFFGLPLIAFASRYFIVQVVVGAILLAAQRVLGAGIAFCIELIILAVFLIAMIVGYFTQSASLGQREERRQQQVTWTFRVTDVDGTMRLAQSKGAPQEVVSQLQHLVETVRYSDAFSHQNPMIMQMERQISDETAQLRQCVAAGDWMTTAALCRDLELRYTDRANQLLAIK</sequence>
<feature type="transmembrane region" description="Helical" evidence="1">
    <location>
        <begin position="72"/>
        <end position="100"/>
    </location>
</feature>
<reference evidence="2 3" key="1">
    <citation type="journal article" date="2017" name="BMC Genomics">
        <title>Comparative genomic and phylogenomic analyses of the Bifidobacteriaceae family.</title>
        <authorList>
            <person name="Lugli G.A."/>
            <person name="Milani C."/>
            <person name="Turroni F."/>
            <person name="Duranti S."/>
            <person name="Mancabelli L."/>
            <person name="Mangifesta M."/>
            <person name="Ferrario C."/>
            <person name="Modesto M."/>
            <person name="Mattarelli P."/>
            <person name="Jiri K."/>
            <person name="van Sinderen D."/>
            <person name="Ventura M."/>
        </authorList>
    </citation>
    <scope>NUCLEOTIDE SEQUENCE [LARGE SCALE GENOMIC DNA]</scope>
    <source>
        <strain evidence="2 3">DSM 24742</strain>
    </source>
</reference>
<dbReference type="OrthoDB" id="3242660at2"/>
<feature type="transmembrane region" description="Helical" evidence="1">
    <location>
        <begin position="12"/>
        <end position="36"/>
    </location>
</feature>
<feature type="transmembrane region" description="Helical" evidence="1">
    <location>
        <begin position="106"/>
        <end position="129"/>
    </location>
</feature>
<evidence type="ECO:0000256" key="1">
    <source>
        <dbReference type="SAM" id="Phobius"/>
    </source>
</evidence>
<organism evidence="2 3">
    <name type="scientific">Pseudoscardovia radai</name>
    <dbReference type="NCBI Taxonomy" id="987066"/>
    <lineage>
        <taxon>Bacteria</taxon>
        <taxon>Bacillati</taxon>
        <taxon>Actinomycetota</taxon>
        <taxon>Actinomycetes</taxon>
        <taxon>Bifidobacteriales</taxon>
        <taxon>Bifidobacteriaceae</taxon>
        <taxon>Pseudoscardovia</taxon>
    </lineage>
</organism>
<keyword evidence="1" id="KW-1133">Transmembrane helix</keyword>
<dbReference type="Proteomes" id="UP000216725">
    <property type="component" value="Unassembled WGS sequence"/>
</dbReference>
<feature type="transmembrane region" description="Helical" evidence="1">
    <location>
        <begin position="42"/>
        <end position="65"/>
    </location>
</feature>
<accession>A0A261ERC6</accession>